<proteinExistence type="predicted"/>
<feature type="transmembrane region" description="Helical" evidence="1">
    <location>
        <begin position="21"/>
        <end position="38"/>
    </location>
</feature>
<evidence type="ECO:0000313" key="3">
    <source>
        <dbReference type="Proteomes" id="UP001233999"/>
    </source>
</evidence>
<evidence type="ECO:0000256" key="1">
    <source>
        <dbReference type="SAM" id="Phobius"/>
    </source>
</evidence>
<evidence type="ECO:0000313" key="2">
    <source>
        <dbReference type="EMBL" id="KAJ9594828.1"/>
    </source>
</evidence>
<reference evidence="2" key="1">
    <citation type="journal article" date="2023" name="IScience">
        <title>Live-bearing cockroach genome reveals convergent evolutionary mechanisms linked to viviparity in insects and beyond.</title>
        <authorList>
            <person name="Fouks B."/>
            <person name="Harrison M.C."/>
            <person name="Mikhailova A.A."/>
            <person name="Marchal E."/>
            <person name="English S."/>
            <person name="Carruthers M."/>
            <person name="Jennings E.C."/>
            <person name="Chiamaka E.L."/>
            <person name="Frigard R.A."/>
            <person name="Pippel M."/>
            <person name="Attardo G.M."/>
            <person name="Benoit J.B."/>
            <person name="Bornberg-Bauer E."/>
            <person name="Tobe S.S."/>
        </authorList>
    </citation>
    <scope>NUCLEOTIDE SEQUENCE</scope>
    <source>
        <strain evidence="2">Stay&amp;Tobe</strain>
    </source>
</reference>
<organism evidence="2 3">
    <name type="scientific">Diploptera punctata</name>
    <name type="common">Pacific beetle cockroach</name>
    <dbReference type="NCBI Taxonomy" id="6984"/>
    <lineage>
        <taxon>Eukaryota</taxon>
        <taxon>Metazoa</taxon>
        <taxon>Ecdysozoa</taxon>
        <taxon>Arthropoda</taxon>
        <taxon>Hexapoda</taxon>
        <taxon>Insecta</taxon>
        <taxon>Pterygota</taxon>
        <taxon>Neoptera</taxon>
        <taxon>Polyneoptera</taxon>
        <taxon>Dictyoptera</taxon>
        <taxon>Blattodea</taxon>
        <taxon>Blaberoidea</taxon>
        <taxon>Blaberidae</taxon>
        <taxon>Diplopterinae</taxon>
        <taxon>Diploptera</taxon>
    </lineage>
</organism>
<name>A0AAD8A9C5_DIPPU</name>
<feature type="non-terminal residue" evidence="2">
    <location>
        <position position="58"/>
    </location>
</feature>
<keyword evidence="1" id="KW-1133">Transmembrane helix</keyword>
<feature type="non-terminal residue" evidence="2">
    <location>
        <position position="1"/>
    </location>
</feature>
<gene>
    <name evidence="2" type="ORF">L9F63_013865</name>
</gene>
<sequence>QCMLSCLENITIMSHSMKCKVSLIQVFPFFLILSGFHSNTSLMNIFCDITSMCPNYYT</sequence>
<dbReference type="EMBL" id="JASPKZ010002713">
    <property type="protein sequence ID" value="KAJ9594828.1"/>
    <property type="molecule type" value="Genomic_DNA"/>
</dbReference>
<keyword evidence="1" id="KW-0472">Membrane</keyword>
<keyword evidence="1" id="KW-0812">Transmembrane</keyword>
<keyword evidence="3" id="KW-1185">Reference proteome</keyword>
<reference evidence="2" key="2">
    <citation type="submission" date="2023-05" db="EMBL/GenBank/DDBJ databases">
        <authorList>
            <person name="Fouks B."/>
        </authorList>
    </citation>
    <scope>NUCLEOTIDE SEQUENCE</scope>
    <source>
        <strain evidence="2">Stay&amp;Tobe</strain>
        <tissue evidence="2">Testes</tissue>
    </source>
</reference>
<accession>A0AAD8A9C5</accession>
<comment type="caution">
    <text evidence="2">The sequence shown here is derived from an EMBL/GenBank/DDBJ whole genome shotgun (WGS) entry which is preliminary data.</text>
</comment>
<dbReference type="AlphaFoldDB" id="A0AAD8A9C5"/>
<protein>
    <submittedName>
        <fullName evidence="2">Uncharacterized protein</fullName>
    </submittedName>
</protein>
<dbReference type="Proteomes" id="UP001233999">
    <property type="component" value="Unassembled WGS sequence"/>
</dbReference>